<dbReference type="GO" id="GO:0004061">
    <property type="term" value="F:arylformamidase activity"/>
    <property type="evidence" value="ECO:0007669"/>
    <property type="project" value="InterPro"/>
</dbReference>
<dbReference type="InterPro" id="IPR037175">
    <property type="entry name" value="KFase_sf"/>
</dbReference>
<accession>A0A926DH10</accession>
<reference evidence="1" key="1">
    <citation type="submission" date="2020-08" db="EMBL/GenBank/DDBJ databases">
        <title>Genome public.</title>
        <authorList>
            <person name="Liu C."/>
            <person name="Sun Q."/>
        </authorList>
    </citation>
    <scope>NUCLEOTIDE SEQUENCE</scope>
    <source>
        <strain evidence="1">NSJ-63</strain>
    </source>
</reference>
<dbReference type="Gene3D" id="3.50.30.50">
    <property type="entry name" value="Putative cyclase"/>
    <property type="match status" value="2"/>
</dbReference>
<dbReference type="PANTHER" id="PTHR31118">
    <property type="entry name" value="CYCLASE-LIKE PROTEIN 2"/>
    <property type="match status" value="1"/>
</dbReference>
<name>A0A926DH10_9FIRM</name>
<keyword evidence="2" id="KW-1185">Reference proteome</keyword>
<sequence length="177" mass="19598">MRVIDITHKLDENVAIYEGDPRFSMETWSTVQDNGYMLSKLRMGTHTGTHMDAPCHFIEGGKTAAELPIKQFVGKCLVTDNIKMVEPGCHRVILKGKGRLNLDEAQWLIDHRVHLVGTAALSIGNDQVHKLLLGNECAVLELLDLKDVEKGRYILCAAPLKIDADGSPVRACLIEPD</sequence>
<dbReference type="AlphaFoldDB" id="A0A926DH10"/>
<evidence type="ECO:0000313" key="2">
    <source>
        <dbReference type="Proteomes" id="UP000617951"/>
    </source>
</evidence>
<dbReference type="SUPFAM" id="SSF102198">
    <property type="entry name" value="Putative cyclase"/>
    <property type="match status" value="1"/>
</dbReference>
<organism evidence="1 2">
    <name type="scientific">Guopingia tenuis</name>
    <dbReference type="NCBI Taxonomy" id="2763656"/>
    <lineage>
        <taxon>Bacteria</taxon>
        <taxon>Bacillati</taxon>
        <taxon>Bacillota</taxon>
        <taxon>Clostridia</taxon>
        <taxon>Christensenellales</taxon>
        <taxon>Christensenellaceae</taxon>
        <taxon>Guopingia</taxon>
    </lineage>
</organism>
<comment type="caution">
    <text evidence="1">The sequence shown here is derived from an EMBL/GenBank/DDBJ whole genome shotgun (WGS) entry which is preliminary data.</text>
</comment>
<dbReference type="EMBL" id="JACRSS010000001">
    <property type="protein sequence ID" value="MBC8537973.1"/>
    <property type="molecule type" value="Genomic_DNA"/>
</dbReference>
<proteinExistence type="predicted"/>
<dbReference type="PANTHER" id="PTHR31118:SF12">
    <property type="entry name" value="CYCLASE-LIKE PROTEIN 2"/>
    <property type="match status" value="1"/>
</dbReference>
<dbReference type="Pfam" id="PF04199">
    <property type="entry name" value="Cyclase"/>
    <property type="match status" value="1"/>
</dbReference>
<evidence type="ECO:0000313" key="1">
    <source>
        <dbReference type="EMBL" id="MBC8537973.1"/>
    </source>
</evidence>
<dbReference type="InterPro" id="IPR007325">
    <property type="entry name" value="KFase/CYL"/>
</dbReference>
<gene>
    <name evidence="1" type="ORF">H8693_03355</name>
</gene>
<protein>
    <submittedName>
        <fullName evidence="1">Cyclase family protein</fullName>
    </submittedName>
</protein>
<dbReference type="RefSeq" id="WP_178621784.1">
    <property type="nucleotide sequence ID" value="NZ_JACRSS010000001.1"/>
</dbReference>
<dbReference type="GO" id="GO:0019441">
    <property type="term" value="P:L-tryptophan catabolic process to kynurenine"/>
    <property type="evidence" value="ECO:0007669"/>
    <property type="project" value="InterPro"/>
</dbReference>
<dbReference type="Proteomes" id="UP000617951">
    <property type="component" value="Unassembled WGS sequence"/>
</dbReference>